<sequence>MKRKVYAHEIHYTTNRAVAEEMRRKTFLPYKSGLLGGGSPSSNMFDECVAHLLDDLFQGYNGTVIAYGQNTIRSTDKDVVEKKMVHPLFTIFGDEDMKSAKAFT</sequence>
<organism evidence="1 2">
    <name type="scientific">Cynara cardunculus var. scolymus</name>
    <name type="common">Globe artichoke</name>
    <name type="synonym">Cynara scolymus</name>
    <dbReference type="NCBI Taxonomy" id="59895"/>
    <lineage>
        <taxon>Eukaryota</taxon>
        <taxon>Viridiplantae</taxon>
        <taxon>Streptophyta</taxon>
        <taxon>Embryophyta</taxon>
        <taxon>Tracheophyta</taxon>
        <taxon>Spermatophyta</taxon>
        <taxon>Magnoliopsida</taxon>
        <taxon>eudicotyledons</taxon>
        <taxon>Gunneridae</taxon>
        <taxon>Pentapetalae</taxon>
        <taxon>asterids</taxon>
        <taxon>campanulids</taxon>
        <taxon>Asterales</taxon>
        <taxon>Asteraceae</taxon>
        <taxon>Carduoideae</taxon>
        <taxon>Cardueae</taxon>
        <taxon>Carduinae</taxon>
        <taxon>Cynara</taxon>
    </lineage>
</organism>
<dbReference type="InterPro" id="IPR036961">
    <property type="entry name" value="Kinesin_motor_dom_sf"/>
</dbReference>
<dbReference type="STRING" id="59895.A0A118K3L7"/>
<keyword evidence="2" id="KW-1185">Reference proteome</keyword>
<dbReference type="PANTHER" id="PTHR33095">
    <property type="entry name" value="OS07G0619500 PROTEIN"/>
    <property type="match status" value="1"/>
</dbReference>
<proteinExistence type="predicted"/>
<evidence type="ECO:0000313" key="1">
    <source>
        <dbReference type="EMBL" id="KVI06150.1"/>
    </source>
</evidence>
<dbReference type="EMBL" id="LEKV01001847">
    <property type="protein sequence ID" value="KVI06150.1"/>
    <property type="molecule type" value="Genomic_DNA"/>
</dbReference>
<dbReference type="AlphaFoldDB" id="A0A118K3L7"/>
<dbReference type="Gene3D" id="3.40.850.10">
    <property type="entry name" value="Kinesin motor domain"/>
    <property type="match status" value="1"/>
</dbReference>
<dbReference type="PANTHER" id="PTHR33095:SF81">
    <property type="entry name" value="OS07G0619500 PROTEIN"/>
    <property type="match status" value="1"/>
</dbReference>
<dbReference type="Proteomes" id="UP000243975">
    <property type="component" value="Unassembled WGS sequence"/>
</dbReference>
<dbReference type="InterPro" id="IPR012442">
    <property type="entry name" value="DUF1645_plant"/>
</dbReference>
<accession>A0A118K3L7</accession>
<name>A0A118K3L7_CYNCS</name>
<dbReference type="SUPFAM" id="SSF52540">
    <property type="entry name" value="P-loop containing nucleoside triphosphate hydrolases"/>
    <property type="match status" value="1"/>
</dbReference>
<evidence type="ECO:0000313" key="2">
    <source>
        <dbReference type="Proteomes" id="UP000243975"/>
    </source>
</evidence>
<gene>
    <name evidence="1" type="ORF">Ccrd_015509</name>
</gene>
<comment type="caution">
    <text evidence="1">The sequence shown here is derived from an EMBL/GenBank/DDBJ whole genome shotgun (WGS) entry which is preliminary data.</text>
</comment>
<reference evidence="1 2" key="1">
    <citation type="journal article" date="2016" name="Sci. Rep.">
        <title>The genome sequence of the outbreeding globe artichoke constructed de novo incorporating a phase-aware low-pass sequencing strategy of F1 progeny.</title>
        <authorList>
            <person name="Scaglione D."/>
            <person name="Reyes-Chin-Wo S."/>
            <person name="Acquadro A."/>
            <person name="Froenicke L."/>
            <person name="Portis E."/>
            <person name="Beitel C."/>
            <person name="Tirone M."/>
            <person name="Mauro R."/>
            <person name="Lo Monaco A."/>
            <person name="Mauromicale G."/>
            <person name="Faccioli P."/>
            <person name="Cattivelli L."/>
            <person name="Rieseberg L."/>
            <person name="Michelmore R."/>
            <person name="Lanteri S."/>
        </authorList>
    </citation>
    <scope>NUCLEOTIDE SEQUENCE [LARGE SCALE GENOMIC DNA]</scope>
    <source>
        <strain evidence="1">2C</strain>
    </source>
</reference>
<dbReference type="InterPro" id="IPR027417">
    <property type="entry name" value="P-loop_NTPase"/>
</dbReference>
<protein>
    <submittedName>
        <fullName evidence="1">Uncharacterized protein</fullName>
    </submittedName>
</protein>
<dbReference type="Pfam" id="PF07816">
    <property type="entry name" value="DUF1645"/>
    <property type="match status" value="1"/>
</dbReference>
<dbReference type="Gramene" id="KVI06150">
    <property type="protein sequence ID" value="KVI06150"/>
    <property type="gene ID" value="Ccrd_015509"/>
</dbReference>